<comment type="caution">
    <text evidence="3">The sequence shown here is derived from an EMBL/GenBank/DDBJ whole genome shotgun (WGS) entry which is preliminary data.</text>
</comment>
<dbReference type="PRINTS" id="PR00153">
    <property type="entry name" value="CSAPPISMRASE"/>
</dbReference>
<sequence length="362" mass="42630">MTLLDPKKCRKKFHLAKIPRYLPGQVSNGSLRCDLAYFNQHRYRIFTVKPCVDDQPPKLNPNIYLNRKKLIEDAYRLKQIDKDNKLLLKKINFINRVGGHVDSYNPLACKRSNKWTAYNREMKRLEMKNRELFHNIQNPPSVYDNKKLEKEWKVNVDKMQCISRFPFVIVHKSTMDQSLKEAQSISYLLRCKRSELRPHCFLDFSIQDGKYLGRIIIELYFDHVPVTVQNFLELCKGDHLSYRNNLVHRIVLGEYMEMGDITHCNGRGGFSIYGKSFAEESHKLRHTKAGVLSMKRIGWAENNSQFCITFKRMEQLDHKNVVFGNVIQGNDFLINLQYYGRKIGKPLEKIIISDCGEWFLNE</sequence>
<dbReference type="PANTHER" id="PTHR11071">
    <property type="entry name" value="PEPTIDYL-PROLYL CIS-TRANS ISOMERASE"/>
    <property type="match status" value="1"/>
</dbReference>
<dbReference type="SUPFAM" id="SSF50891">
    <property type="entry name" value="Cyclophilin-like"/>
    <property type="match status" value="1"/>
</dbReference>
<dbReference type="InterPro" id="IPR029000">
    <property type="entry name" value="Cyclophilin-like_dom_sf"/>
</dbReference>
<organism evidence="3 4">
    <name type="scientific">Hypothenemus hampei</name>
    <name type="common">Coffee berry borer</name>
    <dbReference type="NCBI Taxonomy" id="57062"/>
    <lineage>
        <taxon>Eukaryota</taxon>
        <taxon>Metazoa</taxon>
        <taxon>Ecdysozoa</taxon>
        <taxon>Arthropoda</taxon>
        <taxon>Hexapoda</taxon>
        <taxon>Insecta</taxon>
        <taxon>Pterygota</taxon>
        <taxon>Neoptera</taxon>
        <taxon>Endopterygota</taxon>
        <taxon>Coleoptera</taxon>
        <taxon>Polyphaga</taxon>
        <taxon>Cucujiformia</taxon>
        <taxon>Curculionidae</taxon>
        <taxon>Scolytinae</taxon>
        <taxon>Hypothenemus</taxon>
    </lineage>
</organism>
<dbReference type="EMBL" id="JBDJPC010000005">
    <property type="protein sequence ID" value="KAL1500893.1"/>
    <property type="molecule type" value="Genomic_DNA"/>
</dbReference>
<gene>
    <name evidence="3" type="ORF">ABEB36_006313</name>
</gene>
<dbReference type="Gene3D" id="2.40.100.10">
    <property type="entry name" value="Cyclophilin-like"/>
    <property type="match status" value="1"/>
</dbReference>
<name>A0ABD1EQ54_HYPHA</name>
<evidence type="ECO:0000256" key="1">
    <source>
        <dbReference type="ARBA" id="ARBA00008315"/>
    </source>
</evidence>
<accession>A0ABD1EQ54</accession>
<dbReference type="Pfam" id="PF13879">
    <property type="entry name" value="Hmw_CFAP97"/>
    <property type="match status" value="1"/>
</dbReference>
<dbReference type="InterPro" id="IPR002130">
    <property type="entry name" value="Cyclophilin-type_PPIase_dom"/>
</dbReference>
<feature type="domain" description="PPIase cyclophilin-type" evidence="2">
    <location>
        <begin position="208"/>
        <end position="357"/>
    </location>
</feature>
<protein>
    <recommendedName>
        <fullName evidence="2">PPIase cyclophilin-type domain-containing protein</fullName>
    </recommendedName>
</protein>
<evidence type="ECO:0000313" key="4">
    <source>
        <dbReference type="Proteomes" id="UP001566132"/>
    </source>
</evidence>
<proteinExistence type="inferred from homology"/>
<evidence type="ECO:0000259" key="2">
    <source>
        <dbReference type="PROSITE" id="PS50072"/>
    </source>
</evidence>
<dbReference type="PANTHER" id="PTHR11071:SF561">
    <property type="entry name" value="PEPTIDYL-PROLYL CIS-TRANS ISOMERASE D-RELATED"/>
    <property type="match status" value="1"/>
</dbReference>
<dbReference type="Pfam" id="PF00160">
    <property type="entry name" value="Pro_isomerase"/>
    <property type="match status" value="1"/>
</dbReference>
<dbReference type="AlphaFoldDB" id="A0ABD1EQ54"/>
<reference evidence="3 4" key="1">
    <citation type="submission" date="2024-05" db="EMBL/GenBank/DDBJ databases">
        <title>Genetic variation in Jamaican populations of the coffee berry borer (Hypothenemus hampei).</title>
        <authorList>
            <person name="Errbii M."/>
            <person name="Myrie A."/>
        </authorList>
    </citation>
    <scope>NUCLEOTIDE SEQUENCE [LARGE SCALE GENOMIC DNA]</scope>
    <source>
        <strain evidence="3">JA-Hopewell-2020-01-JO</strain>
        <tissue evidence="3">Whole body</tissue>
    </source>
</reference>
<dbReference type="InterPro" id="IPR029488">
    <property type="entry name" value="Hmw/CFAP97"/>
</dbReference>
<evidence type="ECO:0000313" key="3">
    <source>
        <dbReference type="EMBL" id="KAL1500893.1"/>
    </source>
</evidence>
<comment type="similarity">
    <text evidence="1">Belongs to the CFAP97 family.</text>
</comment>
<dbReference type="Proteomes" id="UP001566132">
    <property type="component" value="Unassembled WGS sequence"/>
</dbReference>
<keyword evidence="4" id="KW-1185">Reference proteome</keyword>
<dbReference type="PROSITE" id="PS50072">
    <property type="entry name" value="CSA_PPIASE_2"/>
    <property type="match status" value="1"/>
</dbReference>